<dbReference type="PANTHER" id="PTHR38595">
    <property type="entry name" value="CYTOPLASMIC PROTEIN-RELATED"/>
    <property type="match status" value="1"/>
</dbReference>
<dbReference type="PATRIC" id="fig|758793.3.peg.338"/>
<dbReference type="InterPro" id="IPR053176">
    <property type="entry name" value="T6SS_TssE1-like"/>
</dbReference>
<evidence type="ECO:0000313" key="2">
    <source>
        <dbReference type="EMBL" id="BAN22092.1"/>
    </source>
</evidence>
<dbReference type="InterPro" id="IPR017737">
    <property type="entry name" value="TssE1-like"/>
</dbReference>
<dbReference type="HOGENOM" id="CLU_102944_0_0_4"/>
<proteinExistence type="predicted"/>
<protein>
    <recommendedName>
        <fullName evidence="1">IraD/Gp25-like domain-containing protein</fullName>
    </recommendedName>
</protein>
<accession>R4WW00</accession>
<sequence>MPTLLDRLRDDVPRRQGESPEEYAVSRKQMRDIIQRDLIYLLNTTNIEDQIDRKRYPEAAKSTINFGVPPLAGEFLAARQWTDVEQTIRAVIERFEPRLMKDSLVIRVLESGAAIAHHNVLSFEVRGEIHMDPYPLEFMVQSSLDLETSQINVTGARTD</sequence>
<organism evidence="2 3">
    <name type="scientific">Caballeronia insecticola</name>
    <dbReference type="NCBI Taxonomy" id="758793"/>
    <lineage>
        <taxon>Bacteria</taxon>
        <taxon>Pseudomonadati</taxon>
        <taxon>Pseudomonadota</taxon>
        <taxon>Betaproteobacteria</taxon>
        <taxon>Burkholderiales</taxon>
        <taxon>Burkholderiaceae</taxon>
        <taxon>Caballeronia</taxon>
    </lineage>
</organism>
<dbReference type="STRING" id="758793.BRPE64_ACDS03380"/>
<dbReference type="Proteomes" id="UP000013966">
    <property type="component" value="Chromosome 1"/>
</dbReference>
<dbReference type="PANTHER" id="PTHR38595:SF1">
    <property type="entry name" value="TYPE VI SECRETION SYSTEM COMPONENT TSSE1"/>
    <property type="match status" value="1"/>
</dbReference>
<dbReference type="Pfam" id="PF04965">
    <property type="entry name" value="GPW_gp25"/>
    <property type="match status" value="1"/>
</dbReference>
<feature type="domain" description="IraD/Gp25-like" evidence="1">
    <location>
        <begin position="29"/>
        <end position="133"/>
    </location>
</feature>
<dbReference type="KEGG" id="buo:BRPE64_ACDS03380"/>
<keyword evidence="3" id="KW-1185">Reference proteome</keyword>
<dbReference type="InterPro" id="IPR007048">
    <property type="entry name" value="IraD/Gp25-like"/>
</dbReference>
<evidence type="ECO:0000259" key="1">
    <source>
        <dbReference type="Pfam" id="PF04965"/>
    </source>
</evidence>
<evidence type="ECO:0000313" key="3">
    <source>
        <dbReference type="Proteomes" id="UP000013966"/>
    </source>
</evidence>
<dbReference type="SUPFAM" id="SSF160719">
    <property type="entry name" value="gpW/gp25-like"/>
    <property type="match status" value="1"/>
</dbReference>
<reference evidence="2 3" key="2">
    <citation type="journal article" date="2018" name="Int. J. Syst. Evol. Microbiol.">
        <title>Burkholderia insecticola sp. nov., a gut symbiotic bacterium of the bean bug Riptortus pedestris.</title>
        <authorList>
            <person name="Takeshita K."/>
            <person name="Tamaki H."/>
            <person name="Ohbayashi T."/>
            <person name="Meng X.-Y."/>
            <person name="Sone T."/>
            <person name="Mitani Y."/>
            <person name="Peeters C."/>
            <person name="Kikuchi Y."/>
            <person name="Vandamme P."/>
        </authorList>
    </citation>
    <scope>NUCLEOTIDE SEQUENCE [LARGE SCALE GENOMIC DNA]</scope>
    <source>
        <strain evidence="2">RPE64</strain>
    </source>
</reference>
<dbReference type="EMBL" id="AP013058">
    <property type="protein sequence ID" value="BAN22092.1"/>
    <property type="molecule type" value="Genomic_DNA"/>
</dbReference>
<name>R4WW00_9BURK</name>
<gene>
    <name evidence="2" type="ORF">BRPE64_ACDS03380</name>
</gene>
<dbReference type="NCBIfam" id="TIGR03357">
    <property type="entry name" value="VI_zyme"/>
    <property type="match status" value="1"/>
</dbReference>
<reference evidence="2 3" key="1">
    <citation type="journal article" date="2013" name="Genome Announc.">
        <title>Complete Genome Sequence of Burkholderia sp. Strain RPE64, Bacterial Symbiont of the Bean Bug Riptortus pedestris.</title>
        <authorList>
            <person name="Shibata T.F."/>
            <person name="Maeda T."/>
            <person name="Nikoh N."/>
            <person name="Yamaguchi K."/>
            <person name="Oshima K."/>
            <person name="Hattori M."/>
            <person name="Nishiyama T."/>
            <person name="Hasebe M."/>
            <person name="Fukatsu T."/>
            <person name="Kikuchi Y."/>
            <person name="Shigenobu S."/>
        </authorList>
    </citation>
    <scope>NUCLEOTIDE SEQUENCE [LARGE SCALE GENOMIC DNA]</scope>
</reference>
<dbReference type="AlphaFoldDB" id="R4WW00"/>